<keyword evidence="3" id="KW-1185">Reference proteome</keyword>
<dbReference type="EMBL" id="OZ034827">
    <property type="protein sequence ID" value="CAL1683513.1"/>
    <property type="molecule type" value="Genomic_DNA"/>
</dbReference>
<protein>
    <submittedName>
        <fullName evidence="2">Uncharacterized protein</fullName>
    </submittedName>
</protein>
<proteinExistence type="predicted"/>
<dbReference type="Proteomes" id="UP001497644">
    <property type="component" value="Chromosome 4"/>
</dbReference>
<reference evidence="2" key="1">
    <citation type="submission" date="2024-04" db="EMBL/GenBank/DDBJ databases">
        <authorList>
            <consortium name="Molecular Ecology Group"/>
        </authorList>
    </citation>
    <scope>NUCLEOTIDE SEQUENCE</scope>
</reference>
<accession>A0AAV2NTE5</accession>
<gene>
    <name evidence="2" type="ORF">LPLAT_LOCUS9220</name>
</gene>
<dbReference type="AlphaFoldDB" id="A0AAV2NTE5"/>
<name>A0AAV2NTE5_9HYME</name>
<evidence type="ECO:0000256" key="1">
    <source>
        <dbReference type="SAM" id="MobiDB-lite"/>
    </source>
</evidence>
<organism evidence="2 3">
    <name type="scientific">Lasius platythorax</name>
    <dbReference type="NCBI Taxonomy" id="488582"/>
    <lineage>
        <taxon>Eukaryota</taxon>
        <taxon>Metazoa</taxon>
        <taxon>Ecdysozoa</taxon>
        <taxon>Arthropoda</taxon>
        <taxon>Hexapoda</taxon>
        <taxon>Insecta</taxon>
        <taxon>Pterygota</taxon>
        <taxon>Neoptera</taxon>
        <taxon>Endopterygota</taxon>
        <taxon>Hymenoptera</taxon>
        <taxon>Apocrita</taxon>
        <taxon>Aculeata</taxon>
        <taxon>Formicoidea</taxon>
        <taxon>Formicidae</taxon>
        <taxon>Formicinae</taxon>
        <taxon>Lasius</taxon>
        <taxon>Lasius</taxon>
    </lineage>
</organism>
<feature type="region of interest" description="Disordered" evidence="1">
    <location>
        <begin position="24"/>
        <end position="50"/>
    </location>
</feature>
<evidence type="ECO:0000313" key="3">
    <source>
        <dbReference type="Proteomes" id="UP001497644"/>
    </source>
</evidence>
<sequence length="125" mass="13605">MHKEGHSRGDAPVDLVMTGWNRAPALPRVTSNDNGGNNNSHDDPSNDSALFYSGNKCQSIAFADILPSPPRVPFTATFVGSIATKSTPYDSCGSRALMRSIWRDGLRLSPTLHREICSFIFPPES</sequence>
<evidence type="ECO:0000313" key="2">
    <source>
        <dbReference type="EMBL" id="CAL1683513.1"/>
    </source>
</evidence>